<dbReference type="InterPro" id="IPR014729">
    <property type="entry name" value="Rossmann-like_a/b/a_fold"/>
</dbReference>
<keyword evidence="4" id="KW-0658">Purine biosynthesis</keyword>
<evidence type="ECO:0000313" key="7">
    <source>
        <dbReference type="Proteomes" id="UP000240493"/>
    </source>
</evidence>
<accession>A0A2T3YRP7</accession>
<dbReference type="GO" id="GO:0003921">
    <property type="term" value="F:GMP synthase activity"/>
    <property type="evidence" value="ECO:0007669"/>
    <property type="project" value="TreeGrafter"/>
</dbReference>
<evidence type="ECO:0000313" key="6">
    <source>
        <dbReference type="EMBL" id="PTB35238.1"/>
    </source>
</evidence>
<dbReference type="Gene3D" id="3.40.50.620">
    <property type="entry name" value="HUPs"/>
    <property type="match status" value="1"/>
</dbReference>
<dbReference type="OrthoDB" id="4889454at2759"/>
<gene>
    <name evidence="6" type="ORF">M441DRAFT_41501</name>
</gene>
<keyword evidence="2" id="KW-0547">Nucleotide-binding</keyword>
<evidence type="ECO:0000256" key="4">
    <source>
        <dbReference type="ARBA" id="ARBA00022755"/>
    </source>
</evidence>
<protein>
    <submittedName>
        <fullName evidence="6">Uncharacterized protein</fullName>
    </submittedName>
</protein>
<keyword evidence="3" id="KW-0332">GMP biosynthesis</keyword>
<dbReference type="GO" id="GO:0005524">
    <property type="term" value="F:ATP binding"/>
    <property type="evidence" value="ECO:0007669"/>
    <property type="project" value="UniProtKB-KW"/>
</dbReference>
<dbReference type="PANTHER" id="PTHR11922:SF2">
    <property type="entry name" value="GMP SYNTHASE [GLUTAMINE-HYDROLYZING]"/>
    <property type="match status" value="1"/>
</dbReference>
<evidence type="ECO:0000256" key="5">
    <source>
        <dbReference type="ARBA" id="ARBA00022840"/>
    </source>
</evidence>
<keyword evidence="7" id="KW-1185">Reference proteome</keyword>
<evidence type="ECO:0000256" key="3">
    <source>
        <dbReference type="ARBA" id="ARBA00022749"/>
    </source>
</evidence>
<dbReference type="EMBL" id="KZ679278">
    <property type="protein sequence ID" value="PTB35238.1"/>
    <property type="molecule type" value="Genomic_DNA"/>
</dbReference>
<keyword evidence="1" id="KW-0436">Ligase</keyword>
<organism evidence="6 7">
    <name type="scientific">Trichoderma asperellum (strain ATCC 204424 / CBS 433.97 / NBRC 101777)</name>
    <dbReference type="NCBI Taxonomy" id="1042311"/>
    <lineage>
        <taxon>Eukaryota</taxon>
        <taxon>Fungi</taxon>
        <taxon>Dikarya</taxon>
        <taxon>Ascomycota</taxon>
        <taxon>Pezizomycotina</taxon>
        <taxon>Sordariomycetes</taxon>
        <taxon>Hypocreomycetidae</taxon>
        <taxon>Hypocreales</taxon>
        <taxon>Hypocreaceae</taxon>
        <taxon>Trichoderma</taxon>
    </lineage>
</organism>
<dbReference type="PANTHER" id="PTHR11922">
    <property type="entry name" value="GMP SYNTHASE-RELATED"/>
    <property type="match status" value="1"/>
</dbReference>
<sequence>MASPVIHNRGGPVQTAHPGVFTCTQSICSDAGCVDNNLQFECISQVMEGYDISFLGLTMECDGDTSGYPYLTCTCIEDFVNCDDNGALQGQGSPSVVGASGYASATTVIGKKAGDAQNTQAAQSQSSSKSAANKLRWQLKSHALNECKQVKETLVKHLDINLTVVDGAKLFLSRLKGVDEPEKKRKIIEGTFIDLFQKEALRIEKETEDALDAGPVEWFLQGTLYPDIIWKSGKCVGPVFTITPRWHRKPQPLNIGRMRGKPSHLLVLEADHVLVKFDPDVPSLGVTGQGGEEGFPVWGELTGLSADMHEFRLWNHGGIVIVAVPKCV</sequence>
<proteinExistence type="predicted"/>
<reference evidence="6 7" key="1">
    <citation type="submission" date="2016-07" db="EMBL/GenBank/DDBJ databases">
        <title>Multiple horizontal gene transfer events from other fungi enriched the ability of initially mycotrophic Trichoderma (Ascomycota) to feed on dead plant biomass.</title>
        <authorList>
            <consortium name="DOE Joint Genome Institute"/>
            <person name="Aerts A."/>
            <person name="Atanasova L."/>
            <person name="Chenthamara K."/>
            <person name="Zhang J."/>
            <person name="Grujic M."/>
            <person name="Henrissat B."/>
            <person name="Kuo A."/>
            <person name="Salamov A."/>
            <person name="Lipzen A."/>
            <person name="Labutti K."/>
            <person name="Barry K."/>
            <person name="Miao Y."/>
            <person name="Rahimi M.J."/>
            <person name="Shen Q."/>
            <person name="Grigoriev I.V."/>
            <person name="Kubicek C.P."/>
            <person name="Druzhinina I.S."/>
        </authorList>
    </citation>
    <scope>NUCLEOTIDE SEQUENCE [LARGE SCALE GENOMIC DNA]</scope>
    <source>
        <strain evidence="6 7">CBS 433.97</strain>
    </source>
</reference>
<dbReference type="AlphaFoldDB" id="A0A2T3YRP7"/>
<dbReference type="STRING" id="1042311.A0A2T3YRP7"/>
<dbReference type="GO" id="GO:0005829">
    <property type="term" value="C:cytosol"/>
    <property type="evidence" value="ECO:0007669"/>
    <property type="project" value="TreeGrafter"/>
</dbReference>
<evidence type="ECO:0000256" key="1">
    <source>
        <dbReference type="ARBA" id="ARBA00022598"/>
    </source>
</evidence>
<name>A0A2T3YRP7_TRIA4</name>
<keyword evidence="5" id="KW-0067">ATP-binding</keyword>
<dbReference type="Proteomes" id="UP000240493">
    <property type="component" value="Unassembled WGS sequence"/>
</dbReference>
<evidence type="ECO:0000256" key="2">
    <source>
        <dbReference type="ARBA" id="ARBA00022741"/>
    </source>
</evidence>